<feature type="transmembrane region" description="Helical" evidence="9">
    <location>
        <begin position="117"/>
        <end position="134"/>
    </location>
</feature>
<feature type="transmembrane region" description="Helical" evidence="9">
    <location>
        <begin position="168"/>
        <end position="188"/>
    </location>
</feature>
<feature type="domain" description="EamA" evidence="10">
    <location>
        <begin position="3"/>
        <end position="133"/>
    </location>
</feature>
<dbReference type="GO" id="GO:0005886">
    <property type="term" value="C:plasma membrane"/>
    <property type="evidence" value="ECO:0007669"/>
    <property type="project" value="UniProtKB-SubCell"/>
</dbReference>
<feature type="transmembrane region" description="Helical" evidence="9">
    <location>
        <begin position="200"/>
        <end position="221"/>
    </location>
</feature>
<keyword evidence="3" id="KW-0813">Transport</keyword>
<keyword evidence="4" id="KW-1003">Cell membrane</keyword>
<dbReference type="InterPro" id="IPR037185">
    <property type="entry name" value="EmrE-like"/>
</dbReference>
<reference evidence="12 14" key="1">
    <citation type="submission" date="2023-05" db="EMBL/GenBank/DDBJ databases">
        <title>Metabolic capabilities are highly conserved among human nasal-associated Corynebacterium species in pangenomic analyses.</title>
        <authorList>
            <person name="Tran T.H."/>
            <person name="Roberts A.Q."/>
            <person name="Escapa I.F."/>
            <person name="Gao W."/>
            <person name="Conlan S."/>
            <person name="Kong H."/>
            <person name="Segre J.A."/>
            <person name="Kelly M.S."/>
            <person name="Lemon K.P."/>
        </authorList>
    </citation>
    <scope>NUCLEOTIDE SEQUENCE</scope>
    <source>
        <strain evidence="12">KPL2773</strain>
        <strain evidence="11 14">KPL3772</strain>
    </source>
</reference>
<dbReference type="InterPro" id="IPR000620">
    <property type="entry name" value="EamA_dom"/>
</dbReference>
<feature type="transmembrane region" description="Helical" evidence="9">
    <location>
        <begin position="228"/>
        <end position="249"/>
    </location>
</feature>
<evidence type="ECO:0000313" key="14">
    <source>
        <dbReference type="Proteomes" id="UP001239759"/>
    </source>
</evidence>
<dbReference type="EMBL" id="JASNVH010000001">
    <property type="protein sequence ID" value="MDK4306096.1"/>
    <property type="molecule type" value="Genomic_DNA"/>
</dbReference>
<sequence>MQYIVAAYVLWGVFPAFFPLLDPASPLEILAHRIIWTAVLMVGILLVTGRWREIYEVRPATWWRLAAAGVVITVNWGTYVLAVMNDHVADASLGYYMNPLVSVALGVLILREHLRRWQMVAVAIAAVAVVYLTFLSGQPPVIALALAFSFGTYGLLKKKVAVSAFFSVGAETMIMLPLALGYVAYISVSPEQQSTFTSEGWGHTLLMMSCGLVTATPLLFYARGAHMLPLSTIGMLQYLTPTILMLWALFITQEPMSQQRWIGFIIIWVAVAVYVADLVRMRRHSRREQRRQTVSFAGTGQRDGSAPTEHEQCGRRTGDQHE</sequence>
<evidence type="ECO:0000256" key="3">
    <source>
        <dbReference type="ARBA" id="ARBA00022448"/>
    </source>
</evidence>
<evidence type="ECO:0000256" key="2">
    <source>
        <dbReference type="ARBA" id="ARBA00007362"/>
    </source>
</evidence>
<feature type="transmembrane region" description="Helical" evidence="9">
    <location>
        <begin position="140"/>
        <end position="156"/>
    </location>
</feature>
<evidence type="ECO:0000259" key="10">
    <source>
        <dbReference type="Pfam" id="PF00892"/>
    </source>
</evidence>
<comment type="caution">
    <text evidence="12">The sequence shown here is derived from an EMBL/GenBank/DDBJ whole genome shotgun (WGS) entry which is preliminary data.</text>
</comment>
<comment type="subcellular location">
    <subcellularLocation>
        <location evidence="1">Cell membrane</location>
        <topology evidence="1">Multi-pass membrane protein</topology>
    </subcellularLocation>
</comment>
<evidence type="ECO:0000256" key="9">
    <source>
        <dbReference type="SAM" id="Phobius"/>
    </source>
</evidence>
<evidence type="ECO:0000256" key="4">
    <source>
        <dbReference type="ARBA" id="ARBA00022475"/>
    </source>
</evidence>
<feature type="transmembrane region" description="Helical" evidence="9">
    <location>
        <begin position="61"/>
        <end position="81"/>
    </location>
</feature>
<keyword evidence="14" id="KW-1185">Reference proteome</keyword>
<comment type="similarity">
    <text evidence="2">Belongs to the EamA transporter family.</text>
</comment>
<evidence type="ECO:0000256" key="1">
    <source>
        <dbReference type="ARBA" id="ARBA00004651"/>
    </source>
</evidence>
<dbReference type="Proteomes" id="UP001224412">
    <property type="component" value="Unassembled WGS sequence"/>
</dbReference>
<evidence type="ECO:0000256" key="6">
    <source>
        <dbReference type="ARBA" id="ARBA00022989"/>
    </source>
</evidence>
<dbReference type="Proteomes" id="UP001239759">
    <property type="component" value="Unassembled WGS sequence"/>
</dbReference>
<dbReference type="PANTHER" id="PTHR22911">
    <property type="entry name" value="ACYL-MALONYL CONDENSING ENZYME-RELATED"/>
    <property type="match status" value="1"/>
</dbReference>
<evidence type="ECO:0000256" key="8">
    <source>
        <dbReference type="SAM" id="MobiDB-lite"/>
    </source>
</evidence>
<feature type="region of interest" description="Disordered" evidence="8">
    <location>
        <begin position="290"/>
        <end position="322"/>
    </location>
</feature>
<protein>
    <submittedName>
        <fullName evidence="12">EamA family transporter RarD</fullName>
    </submittedName>
</protein>
<dbReference type="SUPFAM" id="SSF103481">
    <property type="entry name" value="Multidrug resistance efflux transporter EmrE"/>
    <property type="match status" value="2"/>
</dbReference>
<proteinExistence type="inferred from homology"/>
<feature type="compositionally biased region" description="Basic and acidic residues" evidence="8">
    <location>
        <begin position="308"/>
        <end position="322"/>
    </location>
</feature>
<evidence type="ECO:0000256" key="7">
    <source>
        <dbReference type="ARBA" id="ARBA00023136"/>
    </source>
</evidence>
<feature type="transmembrane region" description="Helical" evidence="9">
    <location>
        <begin position="261"/>
        <end position="281"/>
    </location>
</feature>
<keyword evidence="5 9" id="KW-0812">Transmembrane</keyword>
<feature type="transmembrane region" description="Helical" evidence="9">
    <location>
        <begin position="29"/>
        <end position="49"/>
    </location>
</feature>
<evidence type="ECO:0000256" key="5">
    <source>
        <dbReference type="ARBA" id="ARBA00022692"/>
    </source>
</evidence>
<dbReference type="AlphaFoldDB" id="A0AAP4BSQ7"/>
<dbReference type="Pfam" id="PF00892">
    <property type="entry name" value="EamA"/>
    <property type="match status" value="2"/>
</dbReference>
<evidence type="ECO:0000313" key="12">
    <source>
        <dbReference type="EMBL" id="MDK4306096.1"/>
    </source>
</evidence>
<dbReference type="PANTHER" id="PTHR22911:SF137">
    <property type="entry name" value="SOLUTE CARRIER FAMILY 35 MEMBER G2-RELATED"/>
    <property type="match status" value="1"/>
</dbReference>
<dbReference type="RefSeq" id="WP_147579098.1">
    <property type="nucleotide sequence ID" value="NZ_CP100362.1"/>
</dbReference>
<dbReference type="InterPro" id="IPR004626">
    <property type="entry name" value="RarD"/>
</dbReference>
<keyword evidence="7 9" id="KW-0472">Membrane</keyword>
<evidence type="ECO:0000313" key="11">
    <source>
        <dbReference type="EMBL" id="MDK4290562.1"/>
    </source>
</evidence>
<dbReference type="EMBL" id="JASNUQ010000011">
    <property type="protein sequence ID" value="MDK4290562.1"/>
    <property type="molecule type" value="Genomic_DNA"/>
</dbReference>
<name>A0AAP4BSQ7_9CORY</name>
<dbReference type="NCBIfam" id="TIGR00688">
    <property type="entry name" value="rarD"/>
    <property type="match status" value="1"/>
</dbReference>
<feature type="domain" description="EamA" evidence="10">
    <location>
        <begin position="142"/>
        <end position="274"/>
    </location>
</feature>
<organism evidence="12 13">
    <name type="scientific">Corynebacterium pseudodiphtheriticum</name>
    <dbReference type="NCBI Taxonomy" id="37637"/>
    <lineage>
        <taxon>Bacteria</taxon>
        <taxon>Bacillati</taxon>
        <taxon>Actinomycetota</taxon>
        <taxon>Actinomycetes</taxon>
        <taxon>Mycobacteriales</taxon>
        <taxon>Corynebacteriaceae</taxon>
        <taxon>Corynebacterium</taxon>
    </lineage>
</organism>
<gene>
    <name evidence="12" type="primary">rarD</name>
    <name evidence="11" type="ORF">QPX23_07485</name>
    <name evidence="12" type="ORF">QPX42_00775</name>
</gene>
<accession>A0AAP4BSQ7</accession>
<keyword evidence="6 9" id="KW-1133">Transmembrane helix</keyword>
<evidence type="ECO:0000313" key="13">
    <source>
        <dbReference type="Proteomes" id="UP001224412"/>
    </source>
</evidence>
<feature type="transmembrane region" description="Helical" evidence="9">
    <location>
        <begin position="93"/>
        <end position="110"/>
    </location>
</feature>